<dbReference type="PANTHER" id="PTHR13132">
    <property type="entry name" value="ALPHA- 1,6 -FUCOSYLTRANSFERASE"/>
    <property type="match status" value="1"/>
</dbReference>
<accession>A0AA39LUR1</accession>
<feature type="coiled-coil region" evidence="4">
    <location>
        <begin position="436"/>
        <end position="473"/>
    </location>
</feature>
<organism evidence="7 8">
    <name type="scientific">Steinernema hermaphroditum</name>
    <dbReference type="NCBI Taxonomy" id="289476"/>
    <lineage>
        <taxon>Eukaryota</taxon>
        <taxon>Metazoa</taxon>
        <taxon>Ecdysozoa</taxon>
        <taxon>Nematoda</taxon>
        <taxon>Chromadorea</taxon>
        <taxon>Rhabditida</taxon>
        <taxon>Tylenchina</taxon>
        <taxon>Panagrolaimomorpha</taxon>
        <taxon>Strongyloidoidea</taxon>
        <taxon>Steinernematidae</taxon>
        <taxon>Steinernema</taxon>
    </lineage>
</organism>
<sequence length="712" mass="80019">MLFCLTYSRGLRSFLTTRIAGQGVRVTDDSIEGKLFVEAETDDFEELPFAERCFCVIGFKKHDEGVNKRGIISVKTSGKWRKKIDSEKLSGSLSTALKKRLKLTPNLRNPAFELCVHITEKLLFVAIPKRSLLSRRPYHYHNGLRSTVCDAIIQLAELKSGHIVVDVTCGSGSILVEAAHAVLPESIFCIGLDCNEKMLLTAKENFVHCSPLFNHMSSFEVACVNASSGSLRWEAVDRIVADLPFGHQHGNVEEIKSVLLPEVFNLIRKFFSTDGKKVAVILIAEEHKSSFADFVKDLQDVAVEDHALFLGYTSAVISVTPRTLQEALDSRGAWLLDPATRVPSFGLTAARAIIGLWTFEPSALKDFPRVLGCREVMFFHTLRLASVYNAMRPEARFSIRLLVSVAIALWVFVLFYIASFGLTVPSRDAVAVDASKAAHEALVQKLERAIEDIDKLRQQNAELRKLAEEQKSLIWRSQNELKRQRENTPASRTREDGKDFEKIDNGIRELYFYLLDQSENKQLNLGKVGKHAVDQAMSLLALSANFSYVDDSERWRVRSLANLTNRIQMAIDRRQNPENCSKARILVANLNKGCGFGCQLHHIAYAFVTAFGTGRALILQEDGKEWRYSEKGWSSVFHPVSRCSYREALAGERVAQWESQEKNAKDRVVFLPIVDGLGGRPPYLPLSFPRQTADEMLKLHSNPPVFFISQVP</sequence>
<keyword evidence="2 3" id="KW-0808">Transferase</keyword>
<dbReference type="GO" id="GO:0043527">
    <property type="term" value="C:tRNA methyltransferase complex"/>
    <property type="evidence" value="ECO:0007669"/>
    <property type="project" value="UniProtKB-ARBA"/>
</dbReference>
<evidence type="ECO:0000256" key="4">
    <source>
        <dbReference type="SAM" id="Coils"/>
    </source>
</evidence>
<dbReference type="Gene3D" id="3.40.50.150">
    <property type="entry name" value="Vaccinia Virus protein VP39"/>
    <property type="match status" value="1"/>
</dbReference>
<evidence type="ECO:0000259" key="6">
    <source>
        <dbReference type="PROSITE" id="PS51659"/>
    </source>
</evidence>
<dbReference type="PROSITE" id="PS51659">
    <property type="entry name" value="GT23"/>
    <property type="match status" value="1"/>
</dbReference>
<dbReference type="EMBL" id="JAUCMV010000003">
    <property type="protein sequence ID" value="KAK0410896.1"/>
    <property type="molecule type" value="Genomic_DNA"/>
</dbReference>
<dbReference type="GO" id="GO:0046921">
    <property type="term" value="F:alpha-(1-&gt;6)-fucosyltransferase activity"/>
    <property type="evidence" value="ECO:0007669"/>
    <property type="project" value="TreeGrafter"/>
</dbReference>
<evidence type="ECO:0000313" key="7">
    <source>
        <dbReference type="EMBL" id="KAK0410896.1"/>
    </source>
</evidence>
<comment type="caution">
    <text evidence="7">The sequence shown here is derived from an EMBL/GenBank/DDBJ whole genome shotgun (WGS) entry which is preliminary data.</text>
</comment>
<gene>
    <name evidence="7" type="ORF">QR680_005383</name>
</gene>
<comment type="caution">
    <text evidence="3">Lacks conserved residue(s) required for the propagation of feature annotation.</text>
</comment>
<dbReference type="AlphaFoldDB" id="A0AA39LUR1"/>
<keyword evidence="5" id="KW-0472">Membrane</keyword>
<dbReference type="GO" id="GO:0006487">
    <property type="term" value="P:protein N-linked glycosylation"/>
    <property type="evidence" value="ECO:0007669"/>
    <property type="project" value="TreeGrafter"/>
</dbReference>
<feature type="transmembrane region" description="Helical" evidence="5">
    <location>
        <begin position="401"/>
        <end position="422"/>
    </location>
</feature>
<feature type="domain" description="GT23" evidence="6">
    <location>
        <begin position="582"/>
        <end position="712"/>
    </location>
</feature>
<keyword evidence="5" id="KW-1133">Transmembrane helix</keyword>
<dbReference type="Proteomes" id="UP001175271">
    <property type="component" value="Unassembled WGS sequence"/>
</dbReference>
<dbReference type="InterPro" id="IPR029063">
    <property type="entry name" value="SAM-dependent_MTases_sf"/>
</dbReference>
<dbReference type="Pfam" id="PF19745">
    <property type="entry name" value="FUT8_N_cat"/>
    <property type="match status" value="1"/>
</dbReference>
<evidence type="ECO:0000313" key="8">
    <source>
        <dbReference type="Proteomes" id="UP001175271"/>
    </source>
</evidence>
<evidence type="ECO:0000256" key="2">
    <source>
        <dbReference type="ARBA" id="ARBA00022679"/>
    </source>
</evidence>
<dbReference type="PANTHER" id="PTHR13132:SF29">
    <property type="entry name" value="ALPHA-(1,6)-FUCOSYLTRANSFERASE"/>
    <property type="match status" value="1"/>
</dbReference>
<proteinExistence type="inferred from homology"/>
<keyword evidence="5" id="KW-0812">Transmembrane</keyword>
<comment type="similarity">
    <text evidence="3">Belongs to the glycosyltransferase 23 family.</text>
</comment>
<dbReference type="InterPro" id="IPR000241">
    <property type="entry name" value="RlmKL-like_Mtase"/>
</dbReference>
<dbReference type="InterPro" id="IPR027350">
    <property type="entry name" value="GT23_dom"/>
</dbReference>
<evidence type="ECO:0000256" key="5">
    <source>
        <dbReference type="SAM" id="Phobius"/>
    </source>
</evidence>
<dbReference type="SUPFAM" id="SSF53335">
    <property type="entry name" value="S-adenosyl-L-methionine-dependent methyltransferases"/>
    <property type="match status" value="1"/>
</dbReference>
<evidence type="ECO:0000256" key="1">
    <source>
        <dbReference type="ARBA" id="ARBA00022676"/>
    </source>
</evidence>
<dbReference type="Pfam" id="PF01170">
    <property type="entry name" value="UPF0020"/>
    <property type="match status" value="1"/>
</dbReference>
<name>A0AA39LUR1_9BILA</name>
<keyword evidence="1 3" id="KW-0328">Glycosyltransferase</keyword>
<keyword evidence="4" id="KW-0175">Coiled coil</keyword>
<evidence type="ECO:0000256" key="3">
    <source>
        <dbReference type="PROSITE-ProRule" id="PRU00992"/>
    </source>
</evidence>
<reference evidence="7" key="1">
    <citation type="submission" date="2023-06" db="EMBL/GenBank/DDBJ databases">
        <title>Genomic analysis of the entomopathogenic nematode Steinernema hermaphroditum.</title>
        <authorList>
            <person name="Schwarz E.M."/>
            <person name="Heppert J.K."/>
            <person name="Baniya A."/>
            <person name="Schwartz H.T."/>
            <person name="Tan C.-H."/>
            <person name="Antoshechkin I."/>
            <person name="Sternberg P.W."/>
            <person name="Goodrich-Blair H."/>
            <person name="Dillman A.R."/>
        </authorList>
    </citation>
    <scope>NUCLEOTIDE SEQUENCE</scope>
    <source>
        <strain evidence="7">PS9179</strain>
        <tissue evidence="7">Whole animal</tissue>
    </source>
</reference>
<dbReference type="InterPro" id="IPR045573">
    <property type="entry name" value="Fut8_N_cat"/>
</dbReference>
<keyword evidence="8" id="KW-1185">Reference proteome</keyword>
<protein>
    <recommendedName>
        <fullName evidence="6">GT23 domain-containing protein</fullName>
    </recommendedName>
</protein>